<protein>
    <recommendedName>
        <fullName evidence="5">Right handed beta helix domain-containing protein</fullName>
    </recommendedName>
</protein>
<gene>
    <name evidence="3" type="ORF">SEMRO_1700_G292140.1</name>
</gene>
<keyword evidence="2" id="KW-0812">Transmembrane</keyword>
<accession>A0A9N8HTS1</accession>
<dbReference type="SUPFAM" id="SSF51126">
    <property type="entry name" value="Pectin lyase-like"/>
    <property type="match status" value="1"/>
</dbReference>
<name>A0A9N8HTS1_9STRA</name>
<evidence type="ECO:0000256" key="2">
    <source>
        <dbReference type="SAM" id="Phobius"/>
    </source>
</evidence>
<keyword evidence="2" id="KW-0472">Membrane</keyword>
<feature type="transmembrane region" description="Helical" evidence="2">
    <location>
        <begin position="405"/>
        <end position="423"/>
    </location>
</feature>
<dbReference type="EMBL" id="CAICTM010001698">
    <property type="protein sequence ID" value="CAB9525611.1"/>
    <property type="molecule type" value="Genomic_DNA"/>
</dbReference>
<organism evidence="3 4">
    <name type="scientific">Seminavis robusta</name>
    <dbReference type="NCBI Taxonomy" id="568900"/>
    <lineage>
        <taxon>Eukaryota</taxon>
        <taxon>Sar</taxon>
        <taxon>Stramenopiles</taxon>
        <taxon>Ochrophyta</taxon>
        <taxon>Bacillariophyta</taxon>
        <taxon>Bacillariophyceae</taxon>
        <taxon>Bacillariophycidae</taxon>
        <taxon>Naviculales</taxon>
        <taxon>Naviculaceae</taxon>
        <taxon>Seminavis</taxon>
    </lineage>
</organism>
<reference evidence="3" key="1">
    <citation type="submission" date="2020-06" db="EMBL/GenBank/DDBJ databases">
        <authorList>
            <consortium name="Plant Systems Biology data submission"/>
        </authorList>
    </citation>
    <scope>NUCLEOTIDE SEQUENCE</scope>
    <source>
        <strain evidence="3">D6</strain>
    </source>
</reference>
<sequence>MSNHHVIQKDTTWTDPYYDLTQAGAVVFPDVTLTIQGTPLSPVVVAFGGEKTAIYLQASAKIVISNVKFVGDKTSVGVGFLPAGTRPAESTAQISHLFCTNMTACVDAHDAGMVNVTDSVFVNNSIAVKGLRSPLTVRDSVFVGHDTSVDLLGGSINAQNCIFLDSSDFFLKLDETYSAVVQKCLFSKAKGTAVFCNVYSHTAHFDISSNVFAHNKVAVGAAYDRTPENTKVSSSLFIENQIGVAGGPIGITDSVFFGSVVAAVSDCCDIGRIDGVTFKNNNNKDAKSWNAANSYWGTDNVDSIRSKIHDIFQDPTLGLVTIEPLAEHPFPGWNWTPPASFLGVPLAHPSVLVLLDDCLKQMTMMQRHFARVETKPRDTLLAANARLETTLFGGTPYMETQAAGAPWRFLLVAAFAALSVLGFRWSLLRKENLCSNPVDEVPVCDFKPGHKTSAPNTKRDTKRAARMPQPT</sequence>
<feature type="region of interest" description="Disordered" evidence="1">
    <location>
        <begin position="447"/>
        <end position="471"/>
    </location>
</feature>
<evidence type="ECO:0008006" key="5">
    <source>
        <dbReference type="Google" id="ProtNLM"/>
    </source>
</evidence>
<dbReference type="InterPro" id="IPR011050">
    <property type="entry name" value="Pectin_lyase_fold/virulence"/>
</dbReference>
<dbReference type="Proteomes" id="UP001153069">
    <property type="component" value="Unassembled WGS sequence"/>
</dbReference>
<proteinExistence type="predicted"/>
<evidence type="ECO:0000313" key="4">
    <source>
        <dbReference type="Proteomes" id="UP001153069"/>
    </source>
</evidence>
<keyword evidence="4" id="KW-1185">Reference proteome</keyword>
<dbReference type="AlphaFoldDB" id="A0A9N8HTS1"/>
<comment type="caution">
    <text evidence="3">The sequence shown here is derived from an EMBL/GenBank/DDBJ whole genome shotgun (WGS) entry which is preliminary data.</text>
</comment>
<evidence type="ECO:0000313" key="3">
    <source>
        <dbReference type="EMBL" id="CAB9525611.1"/>
    </source>
</evidence>
<evidence type="ECO:0000256" key="1">
    <source>
        <dbReference type="SAM" id="MobiDB-lite"/>
    </source>
</evidence>
<keyword evidence="2" id="KW-1133">Transmembrane helix</keyword>